<keyword evidence="2" id="KW-1185">Reference proteome</keyword>
<dbReference type="GeneID" id="54980947"/>
<proteinExistence type="predicted"/>
<dbReference type="Proteomes" id="UP000226151">
    <property type="component" value="Genome"/>
</dbReference>
<dbReference type="KEGG" id="vg:54980947"/>
<accession>A0A1Y0T217</accession>
<dbReference type="EMBL" id="MF034659">
    <property type="protein sequence ID" value="ARV77608.1"/>
    <property type="molecule type" value="Genomic_DNA"/>
</dbReference>
<protein>
    <submittedName>
        <fullName evidence="1">Uncharacterized protein</fullName>
    </submittedName>
</protein>
<name>A0A1Y0T217_9CAUD</name>
<dbReference type="RefSeq" id="YP_009790783.1">
    <property type="nucleotide sequence ID" value="NC_047831.1"/>
</dbReference>
<evidence type="ECO:0000313" key="2">
    <source>
        <dbReference type="Proteomes" id="UP000226151"/>
    </source>
</evidence>
<evidence type="ECO:0000313" key="1">
    <source>
        <dbReference type="EMBL" id="ARV77608.1"/>
    </source>
</evidence>
<sequence length="110" mass="12781">MELEYLKHYKIRFMNTTNLTDDNIKELLYVIRDEDVKGLLDTTDGGKITLYNCVGITGQHLVDFIDYNDYIVARVYPYTKELGRTQKGCLIGKATFTVHEELYNKESTKC</sequence>
<reference evidence="2" key="1">
    <citation type="submission" date="2017-04" db="EMBL/GenBank/DDBJ databases">
        <title>Complete genome sequence of novel T7-like phage PHB02 against Capsular type A Pasteurella multocida.</title>
        <authorList>
            <person name="Chen B.Y."/>
            <person name="Wu B."/>
            <person name="Sun C.E."/>
            <person name="Song Y.J."/>
        </authorList>
    </citation>
    <scope>NUCLEOTIDE SEQUENCE [LARGE SCALE GENOMIC DNA]</scope>
</reference>
<organism evidence="1 2">
    <name type="scientific">Pasteurella phage vB_PmuP_PHB02</name>
    <dbReference type="NCBI Taxonomy" id="2005054"/>
    <lineage>
        <taxon>Viruses</taxon>
        <taxon>Duplodnaviria</taxon>
        <taxon>Heunggongvirae</taxon>
        <taxon>Uroviricota</taxon>
        <taxon>Caudoviricetes</taxon>
        <taxon>Autographivirales</taxon>
        <taxon>Autotranscriptaviridae</taxon>
        <taxon>Studiervirinae</taxon>
        <taxon>Wuhanvirus</taxon>
        <taxon>Wuhanvirus PHB02</taxon>
    </lineage>
</organism>